<reference evidence="2" key="1">
    <citation type="submission" date="2023-08" db="EMBL/GenBank/DDBJ databases">
        <authorList>
            <person name="Alioto T."/>
            <person name="Alioto T."/>
            <person name="Gomez Garrido J."/>
        </authorList>
    </citation>
    <scope>NUCLEOTIDE SEQUENCE</scope>
</reference>
<gene>
    <name evidence="2" type="ORF">XNOV1_A008927</name>
</gene>
<sequence length="114" mass="13494">MEEQDEVRWTDFEEREMKRMEGWTEGGESIHEGSEGARRRRRRRRRKMCWGISSRAPQRPAPRPTVMERGREHHAPQGGGGREGGERESGTVRYEDNNEQKQEMREIPDSTNRK</sequence>
<evidence type="ECO:0000313" key="2">
    <source>
        <dbReference type="EMBL" id="CAJ1059241.1"/>
    </source>
</evidence>
<feature type="region of interest" description="Disordered" evidence="1">
    <location>
        <begin position="1"/>
        <end position="114"/>
    </location>
</feature>
<dbReference type="EMBL" id="OY660869">
    <property type="protein sequence ID" value="CAJ1059241.1"/>
    <property type="molecule type" value="Genomic_DNA"/>
</dbReference>
<proteinExistence type="predicted"/>
<dbReference type="Proteomes" id="UP001178508">
    <property type="component" value="Chromosome 6"/>
</dbReference>
<feature type="compositionally biased region" description="Basic and acidic residues" evidence="1">
    <location>
        <begin position="83"/>
        <end position="114"/>
    </location>
</feature>
<evidence type="ECO:0000256" key="1">
    <source>
        <dbReference type="SAM" id="MobiDB-lite"/>
    </source>
</evidence>
<organism evidence="2 3">
    <name type="scientific">Xyrichtys novacula</name>
    <name type="common">Pearly razorfish</name>
    <name type="synonym">Hemipteronotus novacula</name>
    <dbReference type="NCBI Taxonomy" id="13765"/>
    <lineage>
        <taxon>Eukaryota</taxon>
        <taxon>Metazoa</taxon>
        <taxon>Chordata</taxon>
        <taxon>Craniata</taxon>
        <taxon>Vertebrata</taxon>
        <taxon>Euteleostomi</taxon>
        <taxon>Actinopterygii</taxon>
        <taxon>Neopterygii</taxon>
        <taxon>Teleostei</taxon>
        <taxon>Neoteleostei</taxon>
        <taxon>Acanthomorphata</taxon>
        <taxon>Eupercaria</taxon>
        <taxon>Labriformes</taxon>
        <taxon>Labridae</taxon>
        <taxon>Xyrichtys</taxon>
    </lineage>
</organism>
<evidence type="ECO:0000313" key="3">
    <source>
        <dbReference type="Proteomes" id="UP001178508"/>
    </source>
</evidence>
<feature type="compositionally biased region" description="Basic residues" evidence="1">
    <location>
        <begin position="38"/>
        <end position="48"/>
    </location>
</feature>
<name>A0AAV1FCY0_XYRNO</name>
<dbReference type="AlphaFoldDB" id="A0AAV1FCY0"/>
<feature type="compositionally biased region" description="Basic and acidic residues" evidence="1">
    <location>
        <begin position="66"/>
        <end position="75"/>
    </location>
</feature>
<feature type="compositionally biased region" description="Basic and acidic residues" evidence="1">
    <location>
        <begin position="1"/>
        <end position="37"/>
    </location>
</feature>
<protein>
    <submittedName>
        <fullName evidence="2">Uncharacterized protein</fullName>
    </submittedName>
</protein>
<keyword evidence="3" id="KW-1185">Reference proteome</keyword>
<accession>A0AAV1FCY0</accession>